<protein>
    <submittedName>
        <fullName evidence="4">LLM class flavin-dependent oxidoreductase</fullName>
    </submittedName>
</protein>
<accession>A0A501WGV7</accession>
<dbReference type="InterPro" id="IPR036661">
    <property type="entry name" value="Luciferase-like_sf"/>
</dbReference>
<dbReference type="Gene3D" id="3.20.20.30">
    <property type="entry name" value="Luciferase-like domain"/>
    <property type="match status" value="1"/>
</dbReference>
<keyword evidence="1" id="KW-0560">Oxidoreductase</keyword>
<name>A0A501WGV7_9RHOB</name>
<reference evidence="4 5" key="1">
    <citation type="submission" date="2019-06" db="EMBL/GenBank/DDBJ databases">
        <title>A novel bacterium of genus Amaricoccus, isolated from marine sediment.</title>
        <authorList>
            <person name="Huang H."/>
            <person name="Mo K."/>
            <person name="Hu Y."/>
        </authorList>
    </citation>
    <scope>NUCLEOTIDE SEQUENCE [LARGE SCALE GENOMIC DNA]</scope>
    <source>
        <strain evidence="4 5">HB172011</strain>
    </source>
</reference>
<evidence type="ECO:0000313" key="5">
    <source>
        <dbReference type="Proteomes" id="UP000319255"/>
    </source>
</evidence>
<dbReference type="RefSeq" id="WP_140455819.1">
    <property type="nucleotide sequence ID" value="NZ_VFRP01000028.1"/>
</dbReference>
<evidence type="ECO:0000256" key="2">
    <source>
        <dbReference type="ARBA" id="ARBA00023033"/>
    </source>
</evidence>
<dbReference type="PANTHER" id="PTHR30137">
    <property type="entry name" value="LUCIFERASE-LIKE MONOOXYGENASE"/>
    <property type="match status" value="1"/>
</dbReference>
<evidence type="ECO:0000256" key="1">
    <source>
        <dbReference type="ARBA" id="ARBA00023002"/>
    </source>
</evidence>
<dbReference type="GO" id="GO:0016705">
    <property type="term" value="F:oxidoreductase activity, acting on paired donors, with incorporation or reduction of molecular oxygen"/>
    <property type="evidence" value="ECO:0007669"/>
    <property type="project" value="InterPro"/>
</dbReference>
<proteinExistence type="predicted"/>
<organism evidence="4 5">
    <name type="scientific">Amaricoccus solimangrovi</name>
    <dbReference type="NCBI Taxonomy" id="2589815"/>
    <lineage>
        <taxon>Bacteria</taxon>
        <taxon>Pseudomonadati</taxon>
        <taxon>Pseudomonadota</taxon>
        <taxon>Alphaproteobacteria</taxon>
        <taxon>Rhodobacterales</taxon>
        <taxon>Paracoccaceae</taxon>
        <taxon>Amaricoccus</taxon>
    </lineage>
</organism>
<keyword evidence="2" id="KW-0503">Monooxygenase</keyword>
<evidence type="ECO:0000313" key="4">
    <source>
        <dbReference type="EMBL" id="TPE47715.1"/>
    </source>
</evidence>
<dbReference type="Pfam" id="PF00296">
    <property type="entry name" value="Bac_luciferase"/>
    <property type="match status" value="1"/>
</dbReference>
<dbReference type="SUPFAM" id="SSF51679">
    <property type="entry name" value="Bacterial luciferase-like"/>
    <property type="match status" value="1"/>
</dbReference>
<dbReference type="OrthoDB" id="9804736at2"/>
<keyword evidence="5" id="KW-1185">Reference proteome</keyword>
<dbReference type="PANTHER" id="PTHR30137:SF8">
    <property type="entry name" value="BLR5498 PROTEIN"/>
    <property type="match status" value="1"/>
</dbReference>
<gene>
    <name evidence="4" type="ORF">FJM51_19545</name>
</gene>
<dbReference type="Proteomes" id="UP000319255">
    <property type="component" value="Unassembled WGS sequence"/>
</dbReference>
<dbReference type="InterPro" id="IPR011251">
    <property type="entry name" value="Luciferase-like_dom"/>
</dbReference>
<dbReference type="InterPro" id="IPR050766">
    <property type="entry name" value="Bact_Lucif_Oxidored"/>
</dbReference>
<dbReference type="EMBL" id="VFRP01000028">
    <property type="protein sequence ID" value="TPE47715.1"/>
    <property type="molecule type" value="Genomic_DNA"/>
</dbReference>
<dbReference type="AlphaFoldDB" id="A0A501WGV7"/>
<evidence type="ECO:0000259" key="3">
    <source>
        <dbReference type="Pfam" id="PF00296"/>
    </source>
</evidence>
<sequence>MEFGLFNLMSYRQHPRGVPGVVADAKLMVGLAEEIGLDTAWFAEHHFTNYSVSVSPLMMAAHMAGLTRRIRLGTAVIVLPLYQPMRVAQEIALVDQLSGGRLVLGVGTGYQPFEFDRYGVDVTTRGDIFLKYWDVLEEALTTGAVTGSARALGLPEAPMLLRPVQTPLPPLYVTGGDPRIIARLGPLGATPFITAGWRGSEALIAMGRKTRADWAAAGFPATGLGVQQYVHVTDDPAEALIAADCARFVGRMATGLRAKEIGHAGPMIDAPPLPDEPPLETFRDNVIIGSAAQVTERILAERAAMNPTHYNMFFQFGDMPLAMAARALERFGAEVLPVLRRETAATPADATA</sequence>
<dbReference type="GO" id="GO:0005829">
    <property type="term" value="C:cytosol"/>
    <property type="evidence" value="ECO:0007669"/>
    <property type="project" value="TreeGrafter"/>
</dbReference>
<feature type="domain" description="Luciferase-like" evidence="3">
    <location>
        <begin position="1"/>
        <end position="302"/>
    </location>
</feature>
<dbReference type="GO" id="GO:0004497">
    <property type="term" value="F:monooxygenase activity"/>
    <property type="evidence" value="ECO:0007669"/>
    <property type="project" value="UniProtKB-KW"/>
</dbReference>
<comment type="caution">
    <text evidence="4">The sequence shown here is derived from an EMBL/GenBank/DDBJ whole genome shotgun (WGS) entry which is preliminary data.</text>
</comment>